<keyword evidence="5" id="KW-1185">Reference proteome</keyword>
<feature type="domain" description="2Fe-2S ferredoxin-type" evidence="3">
    <location>
        <begin position="3"/>
        <end position="95"/>
    </location>
</feature>
<proteinExistence type="predicted"/>
<evidence type="ECO:0000259" key="3">
    <source>
        <dbReference type="PROSITE" id="PS51085"/>
    </source>
</evidence>
<evidence type="ECO:0000313" key="5">
    <source>
        <dbReference type="Proteomes" id="UP000092024"/>
    </source>
</evidence>
<reference evidence="4 5" key="1">
    <citation type="submission" date="2016-05" db="EMBL/GenBank/DDBJ databases">
        <title>Paenibacillus oryzae. sp. nov., isolated from the rice root.</title>
        <authorList>
            <person name="Zhang J."/>
            <person name="Zhang X."/>
        </authorList>
    </citation>
    <scope>NUCLEOTIDE SEQUENCE [LARGE SCALE GENOMIC DNA]</scope>
    <source>
        <strain evidence="4 5">1DrF-4</strain>
    </source>
</reference>
<dbReference type="AlphaFoldDB" id="A0A1A5YGX7"/>
<dbReference type="STRING" id="1844972.A7K91_04450"/>
<dbReference type="OrthoDB" id="9810588at2"/>
<dbReference type="PANTHER" id="PTHR43644:SF1">
    <property type="entry name" value="NAD(P)H-FLAVIN REDUCTASE"/>
    <property type="match status" value="1"/>
</dbReference>
<dbReference type="InterPro" id="IPR012675">
    <property type="entry name" value="Beta-grasp_dom_sf"/>
</dbReference>
<dbReference type="Gene3D" id="3.10.20.30">
    <property type="match status" value="1"/>
</dbReference>
<dbReference type="GO" id="GO:0051536">
    <property type="term" value="F:iron-sulfur cluster binding"/>
    <property type="evidence" value="ECO:0007669"/>
    <property type="project" value="InterPro"/>
</dbReference>
<dbReference type="RefSeq" id="WP_068683933.1">
    <property type="nucleotide sequence ID" value="NZ_LYPA01000064.1"/>
</dbReference>
<evidence type="ECO:0000256" key="2">
    <source>
        <dbReference type="ARBA" id="ARBA00022827"/>
    </source>
</evidence>
<dbReference type="Pfam" id="PF00111">
    <property type="entry name" value="Fer2"/>
    <property type="match status" value="1"/>
</dbReference>
<evidence type="ECO:0000313" key="4">
    <source>
        <dbReference type="EMBL" id="OBR64839.1"/>
    </source>
</evidence>
<gene>
    <name evidence="4" type="ORF">A7K91_04450</name>
</gene>
<organism evidence="4 5">
    <name type="scientific">Paenibacillus oryzae</name>
    <dbReference type="NCBI Taxonomy" id="1844972"/>
    <lineage>
        <taxon>Bacteria</taxon>
        <taxon>Bacillati</taxon>
        <taxon>Bacillota</taxon>
        <taxon>Bacilli</taxon>
        <taxon>Bacillales</taxon>
        <taxon>Paenibacillaceae</taxon>
        <taxon>Paenibacillus</taxon>
    </lineage>
</organism>
<accession>A0A1A5YGX7</accession>
<protein>
    <submittedName>
        <fullName evidence="4">Ferredoxin</fullName>
    </submittedName>
</protein>
<dbReference type="InterPro" id="IPR036010">
    <property type="entry name" value="2Fe-2S_ferredoxin-like_sf"/>
</dbReference>
<dbReference type="SUPFAM" id="SSF54292">
    <property type="entry name" value="2Fe-2S ferredoxin-like"/>
    <property type="match status" value="1"/>
</dbReference>
<keyword evidence="2" id="KW-0274">FAD</keyword>
<dbReference type="InterPro" id="IPR001041">
    <property type="entry name" value="2Fe-2S_ferredoxin-type"/>
</dbReference>
<dbReference type="PROSITE" id="PS51085">
    <property type="entry name" value="2FE2S_FER_2"/>
    <property type="match status" value="1"/>
</dbReference>
<dbReference type="EMBL" id="LYPA01000064">
    <property type="protein sequence ID" value="OBR64839.1"/>
    <property type="molecule type" value="Genomic_DNA"/>
</dbReference>
<dbReference type="CDD" id="cd00207">
    <property type="entry name" value="fer2"/>
    <property type="match status" value="1"/>
</dbReference>
<name>A0A1A5YGX7_9BACL</name>
<sequence length="113" mass="12315">MDAEIRFQPSGRSIKVRKGTTLLDAARRAGVHIATRCGGKASCFMCKVQVLPGSKLLPVGDIESRKLAGLEEQGMRLSCQARANGNCEVEIPPDPLRAAVARQLARQQEDDLW</sequence>
<dbReference type="Proteomes" id="UP000092024">
    <property type="component" value="Unassembled WGS sequence"/>
</dbReference>
<keyword evidence="1" id="KW-0285">Flavoprotein</keyword>
<dbReference type="PANTHER" id="PTHR43644">
    <property type="entry name" value="NA(+)-TRANSLOCATING NADH-QUINONE REDUCTASE SUBUNIT"/>
    <property type="match status" value="1"/>
</dbReference>
<comment type="caution">
    <text evidence="4">The sequence shown here is derived from an EMBL/GenBank/DDBJ whole genome shotgun (WGS) entry which is preliminary data.</text>
</comment>
<evidence type="ECO:0000256" key="1">
    <source>
        <dbReference type="ARBA" id="ARBA00022630"/>
    </source>
</evidence>